<dbReference type="Pfam" id="PF02146">
    <property type="entry name" value="SIR2"/>
    <property type="match status" value="1"/>
</dbReference>
<keyword evidence="2 3" id="KW-0520">NAD</keyword>
<dbReference type="AlphaFoldDB" id="A0A1I7MSE2"/>
<dbReference type="PANTHER" id="PTHR11085:SF4">
    <property type="entry name" value="NAD-DEPENDENT PROTEIN DEACYLASE"/>
    <property type="match status" value="1"/>
</dbReference>
<gene>
    <name evidence="3" type="primary">cobB</name>
    <name evidence="6" type="ORF">SAMN04487966_11421</name>
</gene>
<dbReference type="CDD" id="cd01412">
    <property type="entry name" value="SIRT5_Af1_CobB"/>
    <property type="match status" value="1"/>
</dbReference>
<dbReference type="STRING" id="574650.SAMN04487966_11421"/>
<dbReference type="Gene3D" id="3.30.1600.10">
    <property type="entry name" value="SIR2/SIRT2 'Small Domain"/>
    <property type="match status" value="1"/>
</dbReference>
<name>A0A1I7MSE2_9MICC</name>
<evidence type="ECO:0000256" key="2">
    <source>
        <dbReference type="ARBA" id="ARBA00023027"/>
    </source>
</evidence>
<dbReference type="InterPro" id="IPR003000">
    <property type="entry name" value="Sirtuin"/>
</dbReference>
<dbReference type="EC" id="2.3.1.286" evidence="3"/>
<feature type="binding site" evidence="3 4">
    <location>
        <position position="189"/>
    </location>
    <ligand>
        <name>Zn(2+)</name>
        <dbReference type="ChEBI" id="CHEBI:29105"/>
    </ligand>
</feature>
<keyword evidence="3 4" id="KW-0862">Zinc</keyword>
<dbReference type="InterPro" id="IPR026590">
    <property type="entry name" value="Ssirtuin_cat_dom"/>
</dbReference>
<feature type="binding site" evidence="3">
    <location>
        <begin position="119"/>
        <end position="122"/>
    </location>
    <ligand>
        <name>NAD(+)</name>
        <dbReference type="ChEBI" id="CHEBI:57540"/>
    </ligand>
</feature>
<dbReference type="PROSITE" id="PS50305">
    <property type="entry name" value="SIRTUIN"/>
    <property type="match status" value="1"/>
</dbReference>
<feature type="active site" description="Proton acceptor" evidence="3 4">
    <location>
        <position position="137"/>
    </location>
</feature>
<keyword evidence="1" id="KW-0808">Transferase</keyword>
<dbReference type="SUPFAM" id="SSF52467">
    <property type="entry name" value="DHS-like NAD/FAD-binding domain"/>
    <property type="match status" value="1"/>
</dbReference>
<feature type="binding site" evidence="3 4">
    <location>
        <position position="186"/>
    </location>
    <ligand>
        <name>Zn(2+)</name>
        <dbReference type="ChEBI" id="CHEBI:29105"/>
    </ligand>
</feature>
<dbReference type="InterPro" id="IPR029035">
    <property type="entry name" value="DHS-like_NAD/FAD-binding_dom"/>
</dbReference>
<feature type="binding site" evidence="3">
    <location>
        <begin position="227"/>
        <end position="229"/>
    </location>
    <ligand>
        <name>NAD(+)</name>
        <dbReference type="ChEBI" id="CHEBI:57540"/>
    </ligand>
</feature>
<evidence type="ECO:0000256" key="1">
    <source>
        <dbReference type="ARBA" id="ARBA00022679"/>
    </source>
</evidence>
<reference evidence="6 7" key="1">
    <citation type="submission" date="2016-10" db="EMBL/GenBank/DDBJ databases">
        <authorList>
            <person name="de Groot N.N."/>
        </authorList>
    </citation>
    <scope>NUCLEOTIDE SEQUENCE [LARGE SCALE GENOMIC DNA]</scope>
    <source>
        <strain evidence="6 7">CGMCC 1.7054</strain>
    </source>
</reference>
<comment type="subcellular location">
    <subcellularLocation>
        <location evidence="3">Cytoplasm</location>
    </subcellularLocation>
</comment>
<dbReference type="NCBIfam" id="NF001753">
    <property type="entry name" value="PRK00481.1-3"/>
    <property type="match status" value="1"/>
</dbReference>
<dbReference type="HAMAP" id="MF_01121">
    <property type="entry name" value="Sirtuin_ClassIII"/>
    <property type="match status" value="1"/>
</dbReference>
<comment type="caution">
    <text evidence="3">Lacks conserved residue(s) required for the propagation of feature annotation.</text>
</comment>
<dbReference type="InterPro" id="IPR026591">
    <property type="entry name" value="Sirtuin_cat_small_dom_sf"/>
</dbReference>
<evidence type="ECO:0000256" key="4">
    <source>
        <dbReference type="PROSITE-ProRule" id="PRU00236"/>
    </source>
</evidence>
<feature type="binding site" evidence="3 4">
    <location>
        <position position="148"/>
    </location>
    <ligand>
        <name>Zn(2+)</name>
        <dbReference type="ChEBI" id="CHEBI:29105"/>
    </ligand>
</feature>
<dbReference type="GO" id="GO:0036055">
    <property type="term" value="F:protein-succinyllysine desuccinylase activity"/>
    <property type="evidence" value="ECO:0007669"/>
    <property type="project" value="UniProtKB-UniRule"/>
</dbReference>
<dbReference type="GO" id="GO:0070403">
    <property type="term" value="F:NAD+ binding"/>
    <property type="evidence" value="ECO:0007669"/>
    <property type="project" value="UniProtKB-UniRule"/>
</dbReference>
<evidence type="ECO:0000313" key="7">
    <source>
        <dbReference type="Proteomes" id="UP000198881"/>
    </source>
</evidence>
<dbReference type="InterPro" id="IPR050134">
    <property type="entry name" value="NAD-dep_sirtuin_deacylases"/>
</dbReference>
<comment type="cofactor">
    <cofactor evidence="3">
        <name>Zn(2+)</name>
        <dbReference type="ChEBI" id="CHEBI:29105"/>
    </cofactor>
    <text evidence="3">Binds 1 zinc ion per subunit.</text>
</comment>
<dbReference type="RefSeq" id="WP_091699400.1">
    <property type="nucleotide sequence ID" value="NZ_FPCG01000014.1"/>
</dbReference>
<dbReference type="PANTHER" id="PTHR11085">
    <property type="entry name" value="NAD-DEPENDENT PROTEIN DEACYLASE SIRTUIN-5, MITOCHONDRIAL-RELATED"/>
    <property type="match status" value="1"/>
</dbReference>
<feature type="binding site" evidence="3">
    <location>
        <begin position="253"/>
        <end position="255"/>
    </location>
    <ligand>
        <name>NAD(+)</name>
        <dbReference type="ChEBI" id="CHEBI:57540"/>
    </ligand>
</feature>
<comment type="similarity">
    <text evidence="3">Belongs to the sirtuin family. Class III subfamily.</text>
</comment>
<dbReference type="GO" id="GO:0017136">
    <property type="term" value="F:histone deacetylase activity, NAD-dependent"/>
    <property type="evidence" value="ECO:0007669"/>
    <property type="project" value="TreeGrafter"/>
</dbReference>
<keyword evidence="3 4" id="KW-0479">Metal-binding</keyword>
<dbReference type="GO" id="GO:0036054">
    <property type="term" value="F:protein-malonyllysine demalonylase activity"/>
    <property type="evidence" value="ECO:0007669"/>
    <property type="project" value="InterPro"/>
</dbReference>
<dbReference type="Proteomes" id="UP000198881">
    <property type="component" value="Unassembled WGS sequence"/>
</dbReference>
<comment type="domain">
    <text evidence="3">2 residues (Tyr-81 and Arg-84) present in a large hydrophobic pocket are probably involved in substrate specificity. They are important for desuccinylation activity, but dispensable for deacetylation activity.</text>
</comment>
<evidence type="ECO:0000313" key="6">
    <source>
        <dbReference type="EMBL" id="SFV24823.1"/>
    </source>
</evidence>
<proteinExistence type="inferred from homology"/>
<sequence length="289" mass="30757">MTSDRSDQDVPTTAPHLPAELAEAVHSARRVVVLSGAGISAESGVPTFRDAQTGLWERFSPEQLASEDAWWADPALVWSWYQWRARMVRACAPNPGHQAVGRWQRALAREGGSLQVVTQNVDDLHERGGAEVVSHLHGSLFEYRCAECGEPAEHDPGVAGAREDGAALAGHEDDLEQLMRVPPPRCGHCQDGLLRPGIVWFGEMLPSEALERAYTALEQCDLAVVVGTSAVVQPAASLPFVALGAGAAVVEVNPEVTEFSSAATWHLAGPAGTVLPALADLVDPAIPHP</sequence>
<keyword evidence="3" id="KW-0963">Cytoplasm</keyword>
<keyword evidence="7" id="KW-1185">Reference proteome</keyword>
<comment type="catalytic activity">
    <reaction evidence="3">
        <text>N(6)-acetyl-L-lysyl-[protein] + NAD(+) + H2O = 2''-O-acetyl-ADP-D-ribose + nicotinamide + L-lysyl-[protein]</text>
        <dbReference type="Rhea" id="RHEA:43636"/>
        <dbReference type="Rhea" id="RHEA-COMP:9752"/>
        <dbReference type="Rhea" id="RHEA-COMP:10731"/>
        <dbReference type="ChEBI" id="CHEBI:15377"/>
        <dbReference type="ChEBI" id="CHEBI:17154"/>
        <dbReference type="ChEBI" id="CHEBI:29969"/>
        <dbReference type="ChEBI" id="CHEBI:57540"/>
        <dbReference type="ChEBI" id="CHEBI:61930"/>
        <dbReference type="ChEBI" id="CHEBI:83767"/>
        <dbReference type="EC" id="2.3.1.286"/>
    </reaction>
</comment>
<protein>
    <recommendedName>
        <fullName evidence="3">NAD-dependent protein deacylase</fullName>
        <ecNumber evidence="3">2.3.1.286</ecNumber>
    </recommendedName>
    <alternativeName>
        <fullName evidence="3">Regulatory protein SIR2 homolog</fullName>
    </alternativeName>
</protein>
<evidence type="ECO:0000256" key="3">
    <source>
        <dbReference type="HAMAP-Rule" id="MF_01121"/>
    </source>
</evidence>
<organism evidence="6 7">
    <name type="scientific">Micrococcus terreus</name>
    <dbReference type="NCBI Taxonomy" id="574650"/>
    <lineage>
        <taxon>Bacteria</taxon>
        <taxon>Bacillati</taxon>
        <taxon>Actinomycetota</taxon>
        <taxon>Actinomycetes</taxon>
        <taxon>Micrococcales</taxon>
        <taxon>Micrococcaceae</taxon>
        <taxon>Micrococcus</taxon>
    </lineage>
</organism>
<dbReference type="EMBL" id="FPCG01000014">
    <property type="protein sequence ID" value="SFV24823.1"/>
    <property type="molecule type" value="Genomic_DNA"/>
</dbReference>
<dbReference type="GO" id="GO:0005737">
    <property type="term" value="C:cytoplasm"/>
    <property type="evidence" value="ECO:0007669"/>
    <property type="project" value="UniProtKB-SubCell"/>
</dbReference>
<dbReference type="OrthoDB" id="9800582at2"/>
<dbReference type="Gene3D" id="3.40.50.1220">
    <property type="entry name" value="TPP-binding domain"/>
    <property type="match status" value="1"/>
</dbReference>
<feature type="binding site" evidence="3">
    <location>
        <position position="271"/>
    </location>
    <ligand>
        <name>NAD(+)</name>
        <dbReference type="ChEBI" id="CHEBI:57540"/>
    </ligand>
</feature>
<comment type="function">
    <text evidence="3">NAD-dependent lysine deacetylase and desuccinylase that specifically removes acetyl and succinyl groups on target proteins. Modulates the activities of several proteins which are inactive in their acylated form.</text>
</comment>
<feature type="binding site" evidence="3">
    <location>
        <position position="84"/>
    </location>
    <ligand>
        <name>substrate</name>
    </ligand>
</feature>
<dbReference type="InterPro" id="IPR027546">
    <property type="entry name" value="Sirtuin_class_III"/>
</dbReference>
<feature type="domain" description="Deacetylase sirtuin-type" evidence="5">
    <location>
        <begin position="11"/>
        <end position="285"/>
    </location>
</feature>
<accession>A0A1I7MSE2</accession>
<comment type="catalytic activity">
    <reaction evidence="3">
        <text>N(6)-succinyl-L-lysyl-[protein] + NAD(+) + H2O = 2''-O-succinyl-ADP-D-ribose + nicotinamide + L-lysyl-[protein]</text>
        <dbReference type="Rhea" id="RHEA:47668"/>
        <dbReference type="Rhea" id="RHEA-COMP:9752"/>
        <dbReference type="Rhea" id="RHEA-COMP:11877"/>
        <dbReference type="ChEBI" id="CHEBI:15377"/>
        <dbReference type="ChEBI" id="CHEBI:17154"/>
        <dbReference type="ChEBI" id="CHEBI:29969"/>
        <dbReference type="ChEBI" id="CHEBI:57540"/>
        <dbReference type="ChEBI" id="CHEBI:87830"/>
        <dbReference type="ChEBI" id="CHEBI:87832"/>
    </reaction>
</comment>
<feature type="binding site" evidence="3">
    <location>
        <position position="81"/>
    </location>
    <ligand>
        <name>substrate</name>
    </ligand>
</feature>
<feature type="binding site" evidence="3 4">
    <location>
        <position position="145"/>
    </location>
    <ligand>
        <name>Zn(2+)</name>
        <dbReference type="ChEBI" id="CHEBI:29105"/>
    </ligand>
</feature>
<evidence type="ECO:0000259" key="5">
    <source>
        <dbReference type="PROSITE" id="PS50305"/>
    </source>
</evidence>
<dbReference type="GO" id="GO:0008270">
    <property type="term" value="F:zinc ion binding"/>
    <property type="evidence" value="ECO:0007669"/>
    <property type="project" value="UniProtKB-UniRule"/>
</dbReference>